<dbReference type="PANTHER" id="PTHR42685">
    <property type="entry name" value="GERANYLGERANYL DIPHOSPHATE REDUCTASE"/>
    <property type="match status" value="1"/>
</dbReference>
<protein>
    <submittedName>
        <fullName evidence="2">FAD-dependent oxidoreductase</fullName>
    </submittedName>
</protein>
<dbReference type="PANTHER" id="PTHR42685:SF22">
    <property type="entry name" value="CONDITIONED MEDIUM FACTOR RECEPTOR 1"/>
    <property type="match status" value="1"/>
</dbReference>
<keyword evidence="3" id="KW-1185">Reference proteome</keyword>
<sequence>MRRFDAIVIGGGPAGASTATLLAQRGWQVAVIEKAIFPRRKVCGEFLSATSIGVLDQLGIGPIWRQEAGPAVRRLALFAGADVVEAPVPATAGIFGRALGRDRLDMILLSAATRAGVEIFQPCRAVAIEPDGTGQRVRVMAENGEQTLWAQVIIGAHGSWDVGPLPTHLPKSNRPSDHFGFKAYFRDAIMKPDLMPLLVFPGGYGGIVWADRERLSVSCCLRRDMLSRIRAEFGARTIAEAVHRHLLASCRGLREAVGEAALDGGWLSVGPIRPGIRPKWSDDIFRVGNCAGESHPIVAEGISMAIQSAWLLDRALADVDAGTPAGRAAAGRRYADAWRRQFAGRIRAADLFARLGADRTLAAIAAAGIRLAPRLLTFGAALAGKTTPLRLGSPPPTG</sequence>
<gene>
    <name evidence="2" type="ORF">GCM10011390_25620</name>
</gene>
<evidence type="ECO:0000313" key="3">
    <source>
        <dbReference type="Proteomes" id="UP000644699"/>
    </source>
</evidence>
<dbReference type="Pfam" id="PF01494">
    <property type="entry name" value="FAD_binding_3"/>
    <property type="match status" value="1"/>
</dbReference>
<reference evidence="2" key="2">
    <citation type="submission" date="2020-09" db="EMBL/GenBank/DDBJ databases">
        <authorList>
            <person name="Sun Q."/>
            <person name="Zhou Y."/>
        </authorList>
    </citation>
    <scope>NUCLEOTIDE SEQUENCE</scope>
    <source>
        <strain evidence="2">CGMCC 1.15367</strain>
    </source>
</reference>
<dbReference type="InterPro" id="IPR050407">
    <property type="entry name" value="Geranylgeranyl_reductase"/>
</dbReference>
<dbReference type="AlphaFoldDB" id="A0A917E5N5"/>
<dbReference type="Proteomes" id="UP000644699">
    <property type="component" value="Unassembled WGS sequence"/>
</dbReference>
<accession>A0A917E5N5</accession>
<evidence type="ECO:0000259" key="1">
    <source>
        <dbReference type="Pfam" id="PF01494"/>
    </source>
</evidence>
<dbReference type="RefSeq" id="WP_188908988.1">
    <property type="nucleotide sequence ID" value="NZ_BMIQ01000003.1"/>
</dbReference>
<proteinExistence type="predicted"/>
<comment type="caution">
    <text evidence="2">The sequence shown here is derived from an EMBL/GenBank/DDBJ whole genome shotgun (WGS) entry which is preliminary data.</text>
</comment>
<evidence type="ECO:0000313" key="2">
    <source>
        <dbReference type="EMBL" id="GGE05454.1"/>
    </source>
</evidence>
<dbReference type="InterPro" id="IPR002938">
    <property type="entry name" value="FAD-bd"/>
</dbReference>
<organism evidence="2 3">
    <name type="scientific">Aureimonas endophytica</name>
    <dbReference type="NCBI Taxonomy" id="2027858"/>
    <lineage>
        <taxon>Bacteria</taxon>
        <taxon>Pseudomonadati</taxon>
        <taxon>Pseudomonadota</taxon>
        <taxon>Alphaproteobacteria</taxon>
        <taxon>Hyphomicrobiales</taxon>
        <taxon>Aurantimonadaceae</taxon>
        <taxon>Aureimonas</taxon>
    </lineage>
</organism>
<feature type="domain" description="FAD-binding" evidence="1">
    <location>
        <begin position="5"/>
        <end position="160"/>
    </location>
</feature>
<dbReference type="Gene3D" id="3.50.50.60">
    <property type="entry name" value="FAD/NAD(P)-binding domain"/>
    <property type="match status" value="1"/>
</dbReference>
<name>A0A917E5N5_9HYPH</name>
<dbReference type="GO" id="GO:0071949">
    <property type="term" value="F:FAD binding"/>
    <property type="evidence" value="ECO:0007669"/>
    <property type="project" value="InterPro"/>
</dbReference>
<dbReference type="PRINTS" id="PR00420">
    <property type="entry name" value="RNGMNOXGNASE"/>
</dbReference>
<dbReference type="EMBL" id="BMIQ01000003">
    <property type="protein sequence ID" value="GGE05454.1"/>
    <property type="molecule type" value="Genomic_DNA"/>
</dbReference>
<reference evidence="2" key="1">
    <citation type="journal article" date="2014" name="Int. J. Syst. Evol. Microbiol.">
        <title>Complete genome sequence of Corynebacterium casei LMG S-19264T (=DSM 44701T), isolated from a smear-ripened cheese.</title>
        <authorList>
            <consortium name="US DOE Joint Genome Institute (JGI-PGF)"/>
            <person name="Walter F."/>
            <person name="Albersmeier A."/>
            <person name="Kalinowski J."/>
            <person name="Ruckert C."/>
        </authorList>
    </citation>
    <scope>NUCLEOTIDE SEQUENCE</scope>
    <source>
        <strain evidence="2">CGMCC 1.15367</strain>
    </source>
</reference>
<dbReference type="SUPFAM" id="SSF51905">
    <property type="entry name" value="FAD/NAD(P)-binding domain"/>
    <property type="match status" value="1"/>
</dbReference>
<dbReference type="InterPro" id="IPR036188">
    <property type="entry name" value="FAD/NAD-bd_sf"/>
</dbReference>